<accession>A0A830H821</accession>
<dbReference type="SUPFAM" id="SSF53335">
    <property type="entry name" value="S-adenosyl-L-methionine-dependent methyltransferases"/>
    <property type="match status" value="1"/>
</dbReference>
<dbReference type="EMBL" id="BNJQ01000005">
    <property type="protein sequence ID" value="GHP03396.1"/>
    <property type="molecule type" value="Genomic_DNA"/>
</dbReference>
<dbReference type="Proteomes" id="UP000660262">
    <property type="component" value="Unassembled WGS sequence"/>
</dbReference>
<feature type="compositionally biased region" description="Basic and acidic residues" evidence="1">
    <location>
        <begin position="51"/>
        <end position="64"/>
    </location>
</feature>
<reference evidence="3" key="1">
    <citation type="submission" date="2020-10" db="EMBL/GenBank/DDBJ databases">
        <title>Unveiling of a novel bifunctional photoreceptor, Dualchrome1, isolated from a cosmopolitan green alga.</title>
        <authorList>
            <person name="Suzuki S."/>
            <person name="Kawachi M."/>
        </authorList>
    </citation>
    <scope>NUCLEOTIDE SEQUENCE</scope>
    <source>
        <strain evidence="3">NIES 2893</strain>
    </source>
</reference>
<dbReference type="InterPro" id="IPR029063">
    <property type="entry name" value="SAM-dependent_MTases_sf"/>
</dbReference>
<dbReference type="OrthoDB" id="406773at2759"/>
<keyword evidence="4" id="KW-1185">Reference proteome</keyword>
<gene>
    <name evidence="3" type="ORF">PPROV_000215100</name>
</gene>
<feature type="chain" id="PRO_5032932067" description="Methyltransferase domain-containing protein" evidence="2">
    <location>
        <begin position="23"/>
        <end position="399"/>
    </location>
</feature>
<evidence type="ECO:0000313" key="4">
    <source>
        <dbReference type="Proteomes" id="UP000660262"/>
    </source>
</evidence>
<evidence type="ECO:0000256" key="2">
    <source>
        <dbReference type="SAM" id="SignalP"/>
    </source>
</evidence>
<keyword evidence="2" id="KW-0732">Signal</keyword>
<protein>
    <recommendedName>
        <fullName evidence="5">Methyltransferase domain-containing protein</fullName>
    </recommendedName>
</protein>
<evidence type="ECO:0000313" key="3">
    <source>
        <dbReference type="EMBL" id="GHP03396.1"/>
    </source>
</evidence>
<sequence>MVMAANARALLCTLVLTLGGTSFDFDFDSVLQRHAPGSSSILVHARPTRHGRTDHTGTHGHTDVELDSPGIVQEDSADLAPEDEVNQAPTEVPEPTGVAVDSGTMPSASVASSEQDKVAHEAARARHWRRVAGELSCQLKGFGLTGGFCLNPDAPGPVGNNADIDPKFADAMKVMVYPDGATVVDLGCGFGQYGKHWKFLGTVPSKLTWHGFDGSENIEKATGNEVTFFDLSELRALPLKAPLPAEHYRMSIEVAEHLPQDMEGYFIFHLFGSGGPMPTAVVFSWAVVGQGGHGHVNCQNYEYVQCLVEKVVGYDLDTSTGAALRDVIEQPTPTSGSPTWWLRNTVFVLRRTARAEQGWIAEANRAFRDTLPGDDVAAANFKASYAAAIERAGCVPQKY</sequence>
<dbReference type="AlphaFoldDB" id="A0A830H821"/>
<name>A0A830H821_9CHLO</name>
<feature type="signal peptide" evidence="2">
    <location>
        <begin position="1"/>
        <end position="22"/>
    </location>
</feature>
<evidence type="ECO:0008006" key="5">
    <source>
        <dbReference type="Google" id="ProtNLM"/>
    </source>
</evidence>
<evidence type="ECO:0000256" key="1">
    <source>
        <dbReference type="SAM" id="MobiDB-lite"/>
    </source>
</evidence>
<proteinExistence type="predicted"/>
<feature type="region of interest" description="Disordered" evidence="1">
    <location>
        <begin position="41"/>
        <end position="70"/>
    </location>
</feature>
<comment type="caution">
    <text evidence="3">The sequence shown here is derived from an EMBL/GenBank/DDBJ whole genome shotgun (WGS) entry which is preliminary data.</text>
</comment>
<organism evidence="3 4">
    <name type="scientific">Pycnococcus provasolii</name>
    <dbReference type="NCBI Taxonomy" id="41880"/>
    <lineage>
        <taxon>Eukaryota</taxon>
        <taxon>Viridiplantae</taxon>
        <taxon>Chlorophyta</taxon>
        <taxon>Pseudoscourfieldiophyceae</taxon>
        <taxon>Pseudoscourfieldiales</taxon>
        <taxon>Pycnococcaceae</taxon>
        <taxon>Pycnococcus</taxon>
    </lineage>
</organism>